<dbReference type="InterPro" id="IPR001910">
    <property type="entry name" value="Inosine/uridine_hydrolase_dom"/>
</dbReference>
<dbReference type="Pfam" id="PF01156">
    <property type="entry name" value="IU_nuc_hydro"/>
    <property type="match status" value="1"/>
</dbReference>
<evidence type="ECO:0000256" key="1">
    <source>
        <dbReference type="ARBA" id="ARBA00022801"/>
    </source>
</evidence>
<dbReference type="PANTHER" id="PTHR12304">
    <property type="entry name" value="INOSINE-URIDINE PREFERRING NUCLEOSIDE HYDROLASE"/>
    <property type="match status" value="1"/>
</dbReference>
<keyword evidence="1 4" id="KW-0378">Hydrolase</keyword>
<reference evidence="4 5" key="1">
    <citation type="journal article" date="2019" name="Int. J. Syst. Evol. Microbiol.">
        <title>The Global Catalogue of Microorganisms (GCM) 10K type strain sequencing project: providing services to taxonomists for standard genome sequencing and annotation.</title>
        <authorList>
            <consortium name="The Broad Institute Genomics Platform"/>
            <consortium name="The Broad Institute Genome Sequencing Center for Infectious Disease"/>
            <person name="Wu L."/>
            <person name="Ma J."/>
        </authorList>
    </citation>
    <scope>NUCLEOTIDE SEQUENCE [LARGE SCALE GENOMIC DNA]</scope>
    <source>
        <strain evidence="4 5">JCM 15115</strain>
    </source>
</reference>
<keyword evidence="5" id="KW-1185">Reference proteome</keyword>
<evidence type="ECO:0000256" key="2">
    <source>
        <dbReference type="ARBA" id="ARBA00023295"/>
    </source>
</evidence>
<protein>
    <submittedName>
        <fullName evidence="4">Nucleoside hydrolase</fullName>
    </submittedName>
</protein>
<evidence type="ECO:0000313" key="4">
    <source>
        <dbReference type="EMBL" id="GAA0615189.1"/>
    </source>
</evidence>
<dbReference type="Proteomes" id="UP001424441">
    <property type="component" value="Unassembled WGS sequence"/>
</dbReference>
<organism evidence="4 5">
    <name type="scientific">Paenochrobactrum glaciei</name>
    <dbReference type="NCBI Taxonomy" id="486407"/>
    <lineage>
        <taxon>Bacteria</taxon>
        <taxon>Pseudomonadati</taxon>
        <taxon>Pseudomonadota</taxon>
        <taxon>Alphaproteobacteria</taxon>
        <taxon>Hyphomicrobiales</taxon>
        <taxon>Brucellaceae</taxon>
        <taxon>Paenochrobactrum</taxon>
    </lineage>
</organism>
<dbReference type="PANTHER" id="PTHR12304:SF4">
    <property type="entry name" value="URIDINE NUCLEOSIDASE"/>
    <property type="match status" value="1"/>
</dbReference>
<dbReference type="RefSeq" id="WP_343808208.1">
    <property type="nucleotide sequence ID" value="NZ_BAAADE010000015.1"/>
</dbReference>
<sequence length="322" mass="34638">MKRLKIIIDTDPGVDDAAAILMALASPELDVLGISVVAGNVALQNTVINACKIVNLSGRHDVPVYAGAAGPLVRQQVYGKYAHIGAFDDEIADIGNIKPEQESAVDFIIRSAKAAVTSGEQITLCSIGPMTNVALALIQHPDVRLGIKQIVSMGGAFTAMGHRTPWAEFNIYADPHAGDIVFKSGIPIILMPLDMTFQALLTQSQMETFRAGGKAGQALFDLFTAFDRSDPNRLGREGGPVHDATVIAWLIKPELFKGHETYVGVQITGLTMGYTYADFYNKLNHVPNALVMTEIDEAGFLNLLTERIAGYGAVHHNGEKQP</sequence>
<dbReference type="Gene3D" id="3.90.245.10">
    <property type="entry name" value="Ribonucleoside hydrolase-like"/>
    <property type="match status" value="1"/>
</dbReference>
<name>A0ABN1GNH5_9HYPH</name>
<dbReference type="SUPFAM" id="SSF53590">
    <property type="entry name" value="Nucleoside hydrolase"/>
    <property type="match status" value="1"/>
</dbReference>
<comment type="caution">
    <text evidence="4">The sequence shown here is derived from an EMBL/GenBank/DDBJ whole genome shotgun (WGS) entry which is preliminary data.</text>
</comment>
<accession>A0ABN1GNH5</accession>
<dbReference type="EMBL" id="BAAADE010000015">
    <property type="protein sequence ID" value="GAA0615189.1"/>
    <property type="molecule type" value="Genomic_DNA"/>
</dbReference>
<proteinExistence type="predicted"/>
<evidence type="ECO:0000259" key="3">
    <source>
        <dbReference type="Pfam" id="PF01156"/>
    </source>
</evidence>
<feature type="domain" description="Inosine/uridine-preferring nucleoside hydrolase" evidence="3">
    <location>
        <begin position="6"/>
        <end position="301"/>
    </location>
</feature>
<keyword evidence="2" id="KW-0326">Glycosidase</keyword>
<evidence type="ECO:0000313" key="5">
    <source>
        <dbReference type="Proteomes" id="UP001424441"/>
    </source>
</evidence>
<dbReference type="InterPro" id="IPR023186">
    <property type="entry name" value="IUNH"/>
</dbReference>
<dbReference type="GO" id="GO:0016787">
    <property type="term" value="F:hydrolase activity"/>
    <property type="evidence" value="ECO:0007669"/>
    <property type="project" value="UniProtKB-KW"/>
</dbReference>
<dbReference type="CDD" id="cd02651">
    <property type="entry name" value="nuc_hydro_IU_UC_XIUA"/>
    <property type="match status" value="1"/>
</dbReference>
<dbReference type="InterPro" id="IPR036452">
    <property type="entry name" value="Ribo_hydro-like"/>
</dbReference>
<gene>
    <name evidence="4" type="ORF">GCM10008943_32860</name>
</gene>